<feature type="domain" description="Pyrrolo-quinoline quinone repeat" evidence="2">
    <location>
        <begin position="59"/>
        <end position="260"/>
    </location>
</feature>
<name>A0A5B9PB94_9BACT</name>
<dbReference type="InterPro" id="IPR015943">
    <property type="entry name" value="WD40/YVTN_repeat-like_dom_sf"/>
</dbReference>
<keyword evidence="1" id="KW-0732">Signal</keyword>
<dbReference type="STRING" id="980251.GCA_001642875_04197"/>
<dbReference type="Proteomes" id="UP000322214">
    <property type="component" value="Chromosome"/>
</dbReference>
<evidence type="ECO:0000259" key="2">
    <source>
        <dbReference type="Pfam" id="PF13360"/>
    </source>
</evidence>
<dbReference type="EMBL" id="CP042912">
    <property type="protein sequence ID" value="QEG23997.1"/>
    <property type="molecule type" value="Genomic_DNA"/>
</dbReference>
<dbReference type="Gene3D" id="2.40.128.630">
    <property type="match status" value="1"/>
</dbReference>
<dbReference type="SUPFAM" id="SSF50998">
    <property type="entry name" value="Quinoprotein alcohol dehydrogenase-like"/>
    <property type="match status" value="1"/>
</dbReference>
<dbReference type="Gene3D" id="2.130.10.10">
    <property type="entry name" value="YVTN repeat-like/Quinoprotein amine dehydrogenase"/>
    <property type="match status" value="1"/>
</dbReference>
<dbReference type="OrthoDB" id="244732at2"/>
<evidence type="ECO:0000313" key="4">
    <source>
        <dbReference type="Proteomes" id="UP000322214"/>
    </source>
</evidence>
<protein>
    <submittedName>
        <fullName evidence="3">Outer membrane biogenesis protein BamB</fullName>
    </submittedName>
</protein>
<dbReference type="RefSeq" id="WP_075082447.1">
    <property type="nucleotide sequence ID" value="NZ_CP042912.1"/>
</dbReference>
<dbReference type="Pfam" id="PF13360">
    <property type="entry name" value="PQQ_2"/>
    <property type="match status" value="1"/>
</dbReference>
<evidence type="ECO:0000313" key="3">
    <source>
        <dbReference type="EMBL" id="QEG23997.1"/>
    </source>
</evidence>
<organism evidence="3 4">
    <name type="scientific">Mariniblastus fucicola</name>
    <dbReference type="NCBI Taxonomy" id="980251"/>
    <lineage>
        <taxon>Bacteria</taxon>
        <taxon>Pseudomonadati</taxon>
        <taxon>Planctomycetota</taxon>
        <taxon>Planctomycetia</taxon>
        <taxon>Pirellulales</taxon>
        <taxon>Pirellulaceae</taxon>
        <taxon>Mariniblastus</taxon>
    </lineage>
</organism>
<dbReference type="PANTHER" id="PTHR34512">
    <property type="entry name" value="CELL SURFACE PROTEIN"/>
    <property type="match status" value="1"/>
</dbReference>
<keyword evidence="4" id="KW-1185">Reference proteome</keyword>
<gene>
    <name evidence="3" type="ORF">MFFC18_39030</name>
</gene>
<dbReference type="InterPro" id="IPR011047">
    <property type="entry name" value="Quinoprotein_ADH-like_sf"/>
</dbReference>
<dbReference type="KEGG" id="mff:MFFC18_39030"/>
<proteinExistence type="predicted"/>
<sequence length="469" mass="51624" precursor="true">MLNFILAFRNFAILTLALACTSSAFAAQDADSELLWPGFRGPNGNGTSLTAKPPTVWSNTENIAWKQRIPGRGSSSPIVVGKRVYITAATPADSDNAPRQLTQPEITKKFDANRNGQLDGNEQRAARAFLQSQRTLLAQKQKFMVLCYDRASGDPIWEKVATEAMPHEAHHPDHGYASASPATDGNYLYINFGSYGLYCYDLEGNLRWKRDDLGKMQTRGTFGQGSSVALHDNILILPWDHEGQSRIEAIDCDTGETIWKKMRDEPTAWATPLVVEVDDRKQVIHSGQNYSRGYDLNTGEEIWKASGLSQRPVACPTVFGNTGFFASFRRGAVLQAIPLNQTGDISQNGIVWSINRQTPDVPSLLLSENRLYFTGGNNGILTCVNAETGEPFFNPQRLPIGGVYSSPVAANGNVFITSRDGETVVIRDAVTFSVVSRNDIGEPVDSTLALADDEIFIRGRDHLFCVRNK</sequence>
<feature type="signal peptide" evidence="1">
    <location>
        <begin position="1"/>
        <end position="26"/>
    </location>
</feature>
<evidence type="ECO:0000256" key="1">
    <source>
        <dbReference type="SAM" id="SignalP"/>
    </source>
</evidence>
<accession>A0A5B9PB94</accession>
<dbReference type="AlphaFoldDB" id="A0A5B9PB94"/>
<feature type="chain" id="PRO_5022663413" evidence="1">
    <location>
        <begin position="27"/>
        <end position="469"/>
    </location>
</feature>
<dbReference type="PANTHER" id="PTHR34512:SF30">
    <property type="entry name" value="OUTER MEMBRANE PROTEIN ASSEMBLY FACTOR BAMB"/>
    <property type="match status" value="1"/>
</dbReference>
<reference evidence="3 4" key="1">
    <citation type="submission" date="2019-08" db="EMBL/GenBank/DDBJ databases">
        <title>Deep-cultivation of Planctomycetes and their phenomic and genomic characterization uncovers novel biology.</title>
        <authorList>
            <person name="Wiegand S."/>
            <person name="Jogler M."/>
            <person name="Boedeker C."/>
            <person name="Pinto D."/>
            <person name="Vollmers J."/>
            <person name="Rivas-Marin E."/>
            <person name="Kohn T."/>
            <person name="Peeters S.H."/>
            <person name="Heuer A."/>
            <person name="Rast P."/>
            <person name="Oberbeckmann S."/>
            <person name="Bunk B."/>
            <person name="Jeske O."/>
            <person name="Meyerdierks A."/>
            <person name="Storesund J.E."/>
            <person name="Kallscheuer N."/>
            <person name="Luecker S."/>
            <person name="Lage O.M."/>
            <person name="Pohl T."/>
            <person name="Merkel B.J."/>
            <person name="Hornburger P."/>
            <person name="Mueller R.-W."/>
            <person name="Bruemmer F."/>
            <person name="Labrenz M."/>
            <person name="Spormann A.M."/>
            <person name="Op den Camp H."/>
            <person name="Overmann J."/>
            <person name="Amann R."/>
            <person name="Jetten M.S.M."/>
            <person name="Mascher T."/>
            <person name="Medema M.H."/>
            <person name="Devos D.P."/>
            <person name="Kaster A.-K."/>
            <person name="Ovreas L."/>
            <person name="Rohde M."/>
            <person name="Galperin M.Y."/>
            <person name="Jogler C."/>
        </authorList>
    </citation>
    <scope>NUCLEOTIDE SEQUENCE [LARGE SCALE GENOMIC DNA]</scope>
    <source>
        <strain evidence="3 4">FC18</strain>
    </source>
</reference>
<dbReference type="InterPro" id="IPR002372">
    <property type="entry name" value="PQQ_rpt_dom"/>
</dbReference>